<dbReference type="Proteomes" id="UP000292957">
    <property type="component" value="Unassembled WGS sequence"/>
</dbReference>
<accession>A0A4Q9N9F8</accession>
<protein>
    <submittedName>
        <fullName evidence="1">Uncharacterized protein</fullName>
    </submittedName>
</protein>
<dbReference type="EMBL" id="ML143386">
    <property type="protein sequence ID" value="TBU35941.1"/>
    <property type="molecule type" value="Genomic_DNA"/>
</dbReference>
<dbReference type="AlphaFoldDB" id="A0A4Q9N9F8"/>
<name>A0A4Q9N9F8_9APHY</name>
<evidence type="ECO:0000313" key="1">
    <source>
        <dbReference type="EMBL" id="TBU35941.1"/>
    </source>
</evidence>
<sequence length="107" mass="11977">MPTSGVMTHNEPGLHQFWCACLQEAKPVSKGEPQPCTAATCDSVCVQVLAEDKRLTSRCGHQEEGTQQHEKDMKMRTHRKVVEPSSIAPGSIPRCATHPQWIVYHKR</sequence>
<proteinExistence type="predicted"/>
<gene>
    <name evidence="1" type="ORF">BD311DRAFT_744888</name>
</gene>
<organism evidence="1">
    <name type="scientific">Dichomitus squalens</name>
    <dbReference type="NCBI Taxonomy" id="114155"/>
    <lineage>
        <taxon>Eukaryota</taxon>
        <taxon>Fungi</taxon>
        <taxon>Dikarya</taxon>
        <taxon>Basidiomycota</taxon>
        <taxon>Agaricomycotina</taxon>
        <taxon>Agaricomycetes</taxon>
        <taxon>Polyporales</taxon>
        <taxon>Polyporaceae</taxon>
        <taxon>Dichomitus</taxon>
    </lineage>
</organism>
<reference evidence="1" key="1">
    <citation type="submission" date="2019-01" db="EMBL/GenBank/DDBJ databases">
        <title>Draft genome sequences of three monokaryotic isolates of the white-rot basidiomycete fungus Dichomitus squalens.</title>
        <authorList>
            <consortium name="DOE Joint Genome Institute"/>
            <person name="Lopez S.C."/>
            <person name="Andreopoulos B."/>
            <person name="Pangilinan J."/>
            <person name="Lipzen A."/>
            <person name="Riley R."/>
            <person name="Ahrendt S."/>
            <person name="Ng V."/>
            <person name="Barry K."/>
            <person name="Daum C."/>
            <person name="Grigoriev I.V."/>
            <person name="Hilden K.S."/>
            <person name="Makela M.R."/>
            <person name="de Vries R.P."/>
        </authorList>
    </citation>
    <scope>NUCLEOTIDE SEQUENCE [LARGE SCALE GENOMIC DNA]</scope>
    <source>
        <strain evidence="1">OM18370.1</strain>
    </source>
</reference>